<sequence length="123" mass="13906">MTANEDLLDASVRHQVGIQRLSNGVIRKIINLLARVDEDIVARLLKYDPTTGSRTFSQRRLEKLLEAVREVNKEAYAALRKELGSELRALAAYEAEFQEQMISRVIPANWDIVKPSASHLYAA</sequence>
<dbReference type="Proteomes" id="UP001148313">
    <property type="component" value="Unassembled WGS sequence"/>
</dbReference>
<comment type="caution">
    <text evidence="2">The sequence shown here is derived from an EMBL/GenBank/DDBJ whole genome shotgun (WGS) entry which is preliminary data.</text>
</comment>
<dbReference type="RefSeq" id="WP_271091868.1">
    <property type="nucleotide sequence ID" value="NZ_JAPJZH010000018.1"/>
</dbReference>
<evidence type="ECO:0000256" key="1">
    <source>
        <dbReference type="SAM" id="Coils"/>
    </source>
</evidence>
<name>A0ABT4VTI4_9HYPH</name>
<evidence type="ECO:0000313" key="3">
    <source>
        <dbReference type="Proteomes" id="UP001148313"/>
    </source>
</evidence>
<feature type="coiled-coil region" evidence="1">
    <location>
        <begin position="54"/>
        <end position="96"/>
    </location>
</feature>
<gene>
    <name evidence="2" type="ORF">OOZ53_21880</name>
</gene>
<keyword evidence="3" id="KW-1185">Reference proteome</keyword>
<protein>
    <submittedName>
        <fullName evidence="2">Uncharacterized protein</fullName>
    </submittedName>
</protein>
<organism evidence="2 3">
    <name type="scientific">Hoeflea poritis</name>
    <dbReference type="NCBI Taxonomy" id="2993659"/>
    <lineage>
        <taxon>Bacteria</taxon>
        <taxon>Pseudomonadati</taxon>
        <taxon>Pseudomonadota</taxon>
        <taxon>Alphaproteobacteria</taxon>
        <taxon>Hyphomicrobiales</taxon>
        <taxon>Rhizobiaceae</taxon>
        <taxon>Hoeflea</taxon>
    </lineage>
</organism>
<keyword evidence="1" id="KW-0175">Coiled coil</keyword>
<evidence type="ECO:0000313" key="2">
    <source>
        <dbReference type="EMBL" id="MDA4848023.1"/>
    </source>
</evidence>
<accession>A0ABT4VTI4</accession>
<proteinExistence type="predicted"/>
<dbReference type="EMBL" id="JAPJZH010000018">
    <property type="protein sequence ID" value="MDA4848023.1"/>
    <property type="molecule type" value="Genomic_DNA"/>
</dbReference>
<reference evidence="2" key="1">
    <citation type="submission" date="2022-11" db="EMBL/GenBank/DDBJ databases">
        <title>Hoeflea poritis sp. nov., isolated from scleractinian coral Porites lutea.</title>
        <authorList>
            <person name="Zhang G."/>
            <person name="Wei Q."/>
            <person name="Cai L."/>
        </authorList>
    </citation>
    <scope>NUCLEOTIDE SEQUENCE</scope>
    <source>
        <strain evidence="2">E7-10</strain>
    </source>
</reference>